<evidence type="ECO:0000256" key="1">
    <source>
        <dbReference type="ARBA" id="ARBA00004651"/>
    </source>
</evidence>
<dbReference type="PANTHER" id="PTHR24242">
    <property type="entry name" value="G-PROTEIN COUPLED RECEPTOR"/>
    <property type="match status" value="1"/>
</dbReference>
<evidence type="ECO:0000256" key="8">
    <source>
        <dbReference type="ARBA" id="ARBA00023136"/>
    </source>
</evidence>
<dbReference type="OrthoDB" id="6144223at2759"/>
<dbReference type="InterPro" id="IPR050939">
    <property type="entry name" value="Olfactory_GPCR1"/>
</dbReference>
<evidence type="ECO:0000256" key="3">
    <source>
        <dbReference type="ARBA" id="ARBA00022606"/>
    </source>
</evidence>
<gene>
    <name evidence="17" type="primary">LOC105900711</name>
</gene>
<evidence type="ECO:0000256" key="14">
    <source>
        <dbReference type="RuleBase" id="RU363047"/>
    </source>
</evidence>
<keyword evidence="12 13" id="KW-0807">Transducer</keyword>
<feature type="transmembrane region" description="Helical" evidence="14">
    <location>
        <begin position="142"/>
        <end position="162"/>
    </location>
</feature>
<keyword evidence="4 13" id="KW-0812">Transmembrane</keyword>
<feature type="transmembrane region" description="Helical" evidence="14">
    <location>
        <begin position="201"/>
        <end position="226"/>
    </location>
</feature>
<keyword evidence="3 14" id="KW-0716">Sensory transduction</keyword>
<dbReference type="PANTHER" id="PTHR24242:SF359">
    <property type="entry name" value="ODORANT RECEPTOR-RELATED"/>
    <property type="match status" value="1"/>
</dbReference>
<organism evidence="16 17">
    <name type="scientific">Clupea harengus</name>
    <name type="common">Atlantic herring</name>
    <dbReference type="NCBI Taxonomy" id="7950"/>
    <lineage>
        <taxon>Eukaryota</taxon>
        <taxon>Metazoa</taxon>
        <taxon>Chordata</taxon>
        <taxon>Craniata</taxon>
        <taxon>Vertebrata</taxon>
        <taxon>Euteleostomi</taxon>
        <taxon>Actinopterygii</taxon>
        <taxon>Neopterygii</taxon>
        <taxon>Teleostei</taxon>
        <taxon>Clupei</taxon>
        <taxon>Clupeiformes</taxon>
        <taxon>Clupeoidei</taxon>
        <taxon>Clupeidae</taxon>
        <taxon>Clupea</taxon>
    </lineage>
</organism>
<feature type="transmembrane region" description="Helical" evidence="14">
    <location>
        <begin position="274"/>
        <end position="296"/>
    </location>
</feature>
<keyword evidence="8 14" id="KW-0472">Membrane</keyword>
<evidence type="ECO:0000313" key="16">
    <source>
        <dbReference type="Proteomes" id="UP000515152"/>
    </source>
</evidence>
<dbReference type="PRINTS" id="PR00237">
    <property type="entry name" value="GPCRRHODOPSN"/>
</dbReference>
<keyword evidence="11" id="KW-0325">Glycoprotein</keyword>
<evidence type="ECO:0000256" key="5">
    <source>
        <dbReference type="ARBA" id="ARBA00022725"/>
    </source>
</evidence>
<dbReference type="GeneID" id="105900711"/>
<keyword evidence="6 14" id="KW-1133">Transmembrane helix</keyword>
<dbReference type="Proteomes" id="UP000515152">
    <property type="component" value="Chromosome 9"/>
</dbReference>
<evidence type="ECO:0000256" key="11">
    <source>
        <dbReference type="ARBA" id="ARBA00023180"/>
    </source>
</evidence>
<feature type="transmembrane region" description="Helical" evidence="14">
    <location>
        <begin position="24"/>
        <end position="48"/>
    </location>
</feature>
<dbReference type="KEGG" id="char:105900711"/>
<dbReference type="RefSeq" id="XP_012683521.2">
    <property type="nucleotide sequence ID" value="XM_012828067.2"/>
</dbReference>
<evidence type="ECO:0000256" key="2">
    <source>
        <dbReference type="ARBA" id="ARBA00022475"/>
    </source>
</evidence>
<feature type="domain" description="G-protein coupled receptors family 1 profile" evidence="15">
    <location>
        <begin position="42"/>
        <end position="294"/>
    </location>
</feature>
<keyword evidence="5 14" id="KW-0552">Olfaction</keyword>
<dbReference type="GO" id="GO:0004984">
    <property type="term" value="F:olfactory receptor activity"/>
    <property type="evidence" value="ECO:0007669"/>
    <property type="project" value="InterPro"/>
</dbReference>
<comment type="subcellular location">
    <subcellularLocation>
        <location evidence="1 14">Cell membrane</location>
        <topology evidence="1 14">Multi-pass membrane protein</topology>
    </subcellularLocation>
</comment>
<keyword evidence="10 13" id="KW-0675">Receptor</keyword>
<dbReference type="GO" id="GO:0005886">
    <property type="term" value="C:plasma membrane"/>
    <property type="evidence" value="ECO:0007669"/>
    <property type="project" value="UniProtKB-SubCell"/>
</dbReference>
<accession>A0A6P3VX37</accession>
<comment type="similarity">
    <text evidence="13">Belongs to the G-protein coupled receptor 1 family.</text>
</comment>
<name>A0A6P3VX37_CLUHA</name>
<keyword evidence="7 13" id="KW-0297">G-protein coupled receptor</keyword>
<dbReference type="FunFam" id="1.20.1070.10:FF:000024">
    <property type="entry name" value="Olfactory receptor"/>
    <property type="match status" value="1"/>
</dbReference>
<evidence type="ECO:0000259" key="15">
    <source>
        <dbReference type="PROSITE" id="PS50262"/>
    </source>
</evidence>
<dbReference type="Gene3D" id="1.20.1070.10">
    <property type="entry name" value="Rhodopsin 7-helix transmembrane proteins"/>
    <property type="match status" value="1"/>
</dbReference>
<sequence>MSETNKSFITEFVIVGFPGLDPHYYGMVSALLFIVYLAILGGNTAFLVVFATEQGLHKPMYFIILNLVLSDILFSTTTLPKIIAKYWFKAGTISFTGCFVQMFFVHYFGSINSYILLIMSIDRYVAICFPLRYPVIMKNSTFLILIITAWLVSSTGCLMMVIRAYPLPYCSSNTIIHCFCDHISITRLACTDRTPYAIPALISAMVVLLVPLAFIIFSYLSIIVAVMRISSTKARVKTFSTCSGQLTIIALYYIPRIFVYMSSSVFGIKFNTDLRLTIILLYSLSPPMLNPLIYFLRTEEIKKILITRLSRLKIRAHSDQ</sequence>
<dbReference type="AlphaFoldDB" id="A0A6P3VX37"/>
<evidence type="ECO:0000256" key="7">
    <source>
        <dbReference type="ARBA" id="ARBA00023040"/>
    </source>
</evidence>
<proteinExistence type="inferred from homology"/>
<dbReference type="InterPro" id="IPR000725">
    <property type="entry name" value="Olfact_rcpt"/>
</dbReference>
<dbReference type="GO" id="GO:0004930">
    <property type="term" value="F:G protein-coupled receptor activity"/>
    <property type="evidence" value="ECO:0007669"/>
    <property type="project" value="UniProtKB-KW"/>
</dbReference>
<dbReference type="PROSITE" id="PS50262">
    <property type="entry name" value="G_PROTEIN_RECEP_F1_2"/>
    <property type="match status" value="1"/>
</dbReference>
<keyword evidence="16" id="KW-1185">Reference proteome</keyword>
<dbReference type="SUPFAM" id="SSF81321">
    <property type="entry name" value="Family A G protein-coupled receptor-like"/>
    <property type="match status" value="1"/>
</dbReference>
<reference evidence="17" key="1">
    <citation type="submission" date="2025-08" db="UniProtKB">
        <authorList>
            <consortium name="RefSeq"/>
        </authorList>
    </citation>
    <scope>IDENTIFICATION</scope>
</reference>
<dbReference type="InterPro" id="IPR000276">
    <property type="entry name" value="GPCR_Rhodpsn"/>
</dbReference>
<keyword evidence="2 14" id="KW-1003">Cell membrane</keyword>
<feature type="transmembrane region" description="Helical" evidence="14">
    <location>
        <begin position="238"/>
        <end position="254"/>
    </location>
</feature>
<evidence type="ECO:0000256" key="4">
    <source>
        <dbReference type="ARBA" id="ARBA00022692"/>
    </source>
</evidence>
<evidence type="ECO:0000256" key="13">
    <source>
        <dbReference type="RuleBase" id="RU000688"/>
    </source>
</evidence>
<protein>
    <recommendedName>
        <fullName evidence="14">Olfactory receptor</fullName>
    </recommendedName>
</protein>
<dbReference type="PRINTS" id="PR00245">
    <property type="entry name" value="OLFACTORYR"/>
</dbReference>
<feature type="transmembrane region" description="Helical" evidence="14">
    <location>
        <begin position="60"/>
        <end position="79"/>
    </location>
</feature>
<evidence type="ECO:0000313" key="17">
    <source>
        <dbReference type="RefSeq" id="XP_012683521.2"/>
    </source>
</evidence>
<dbReference type="PROSITE" id="PS00237">
    <property type="entry name" value="G_PROTEIN_RECEP_F1_1"/>
    <property type="match status" value="1"/>
</dbReference>
<evidence type="ECO:0000256" key="9">
    <source>
        <dbReference type="ARBA" id="ARBA00023157"/>
    </source>
</evidence>
<evidence type="ECO:0000256" key="10">
    <source>
        <dbReference type="ARBA" id="ARBA00023170"/>
    </source>
</evidence>
<keyword evidence="9" id="KW-1015">Disulfide bond</keyword>
<dbReference type="Pfam" id="PF13853">
    <property type="entry name" value="7tm_4"/>
    <property type="match status" value="1"/>
</dbReference>
<dbReference type="InterPro" id="IPR017452">
    <property type="entry name" value="GPCR_Rhodpsn_7TM"/>
</dbReference>
<evidence type="ECO:0000256" key="6">
    <source>
        <dbReference type="ARBA" id="ARBA00022989"/>
    </source>
</evidence>
<evidence type="ECO:0000256" key="12">
    <source>
        <dbReference type="ARBA" id="ARBA00023224"/>
    </source>
</evidence>